<proteinExistence type="inferred from homology"/>
<dbReference type="Pfam" id="PF00582">
    <property type="entry name" value="Usp"/>
    <property type="match status" value="1"/>
</dbReference>
<dbReference type="PRINTS" id="PR01438">
    <property type="entry name" value="UNVRSLSTRESS"/>
</dbReference>
<accession>A0ABQ5W910</accession>
<dbReference type="EMBL" id="BSNS01000020">
    <property type="protein sequence ID" value="GLQ56600.1"/>
    <property type="molecule type" value="Genomic_DNA"/>
</dbReference>
<gene>
    <name evidence="3" type="ORF">GCM10010862_38590</name>
</gene>
<comment type="similarity">
    <text evidence="1">Belongs to the universal stress protein A family.</text>
</comment>
<name>A0ABQ5W910_9HYPH</name>
<dbReference type="CDD" id="cd00293">
    <property type="entry name" value="USP-like"/>
    <property type="match status" value="1"/>
</dbReference>
<dbReference type="InterPro" id="IPR006015">
    <property type="entry name" value="Universal_stress_UspA"/>
</dbReference>
<evidence type="ECO:0000313" key="3">
    <source>
        <dbReference type="EMBL" id="GLQ56600.1"/>
    </source>
</evidence>
<evidence type="ECO:0000256" key="1">
    <source>
        <dbReference type="ARBA" id="ARBA00008791"/>
    </source>
</evidence>
<dbReference type="Gene3D" id="3.40.50.12370">
    <property type="match status" value="1"/>
</dbReference>
<dbReference type="InterPro" id="IPR006016">
    <property type="entry name" value="UspA"/>
</dbReference>
<dbReference type="Proteomes" id="UP001156691">
    <property type="component" value="Unassembled WGS sequence"/>
</dbReference>
<keyword evidence="4" id="KW-1185">Reference proteome</keyword>
<dbReference type="RefSeq" id="WP_284341992.1">
    <property type="nucleotide sequence ID" value="NZ_BSNS01000020.1"/>
</dbReference>
<reference evidence="4" key="1">
    <citation type="journal article" date="2019" name="Int. J. Syst. Evol. Microbiol.">
        <title>The Global Catalogue of Microorganisms (GCM) 10K type strain sequencing project: providing services to taxonomists for standard genome sequencing and annotation.</title>
        <authorList>
            <consortium name="The Broad Institute Genomics Platform"/>
            <consortium name="The Broad Institute Genome Sequencing Center for Infectious Disease"/>
            <person name="Wu L."/>
            <person name="Ma J."/>
        </authorList>
    </citation>
    <scope>NUCLEOTIDE SEQUENCE [LARGE SCALE GENOMIC DNA]</scope>
    <source>
        <strain evidence="4">NBRC 112416</strain>
    </source>
</reference>
<dbReference type="SUPFAM" id="SSF52402">
    <property type="entry name" value="Adenine nucleotide alpha hydrolases-like"/>
    <property type="match status" value="1"/>
</dbReference>
<sequence>MDPHRLAYVPLATYPEPVPDETVLTVLDYAAVLGARVHVTAFAVDIPPVYTPLAGRIINIPDMIRATEEDSRQHCRRLTNLAGERAKSLAVPITCSIQKAVPGQMDDIAIVKSRYFDISLLAWSKELAVQDLAQSIVFGSGRPSILLPARKAPSEIKHVAIAWDESRVAARALADSVQLLGHGVRVTVLTVHDEKPLSDHGVAASLAAFLKLRGTEAGAENLSLNGRSVSFALQARAIEIDADLLVMGAYGHSRIRDFVLGGATTGVFSDLRLPVLLSH</sequence>
<evidence type="ECO:0000259" key="2">
    <source>
        <dbReference type="Pfam" id="PF00582"/>
    </source>
</evidence>
<protein>
    <submittedName>
        <fullName evidence="3">Universal stress protein A</fullName>
    </submittedName>
</protein>
<evidence type="ECO:0000313" key="4">
    <source>
        <dbReference type="Proteomes" id="UP001156691"/>
    </source>
</evidence>
<feature type="domain" description="UspA" evidence="2">
    <location>
        <begin position="156"/>
        <end position="277"/>
    </location>
</feature>
<organism evidence="3 4">
    <name type="scientific">Devosia nitrariae</name>
    <dbReference type="NCBI Taxonomy" id="2071872"/>
    <lineage>
        <taxon>Bacteria</taxon>
        <taxon>Pseudomonadati</taxon>
        <taxon>Pseudomonadota</taxon>
        <taxon>Alphaproteobacteria</taxon>
        <taxon>Hyphomicrobiales</taxon>
        <taxon>Devosiaceae</taxon>
        <taxon>Devosia</taxon>
    </lineage>
</organism>
<comment type="caution">
    <text evidence="3">The sequence shown here is derived from an EMBL/GenBank/DDBJ whole genome shotgun (WGS) entry which is preliminary data.</text>
</comment>